<proteinExistence type="inferred from homology"/>
<dbReference type="InterPro" id="IPR036249">
    <property type="entry name" value="Thioredoxin-like_sf"/>
</dbReference>
<evidence type="ECO:0000256" key="9">
    <source>
        <dbReference type="ARBA" id="ARBA00023136"/>
    </source>
</evidence>
<comment type="subcellular location">
    <subcellularLocation>
        <location evidence="2">Mitochondrion inner membrane</location>
        <topology evidence="2">Peripheral membrane protein</topology>
        <orientation evidence="2">Matrix side</orientation>
    </subcellularLocation>
</comment>
<dbReference type="PANTHER" id="PTHR12878">
    <property type="entry name" value="NADH-UBIQUINONE OXIDOREDUCTASE B8 SUBUNIT"/>
    <property type="match status" value="1"/>
</dbReference>
<comment type="function">
    <text evidence="1">Accessory subunit of the mitochondrial membrane respiratory chain NADH dehydrogenase (Complex I), that is believed not to be involved in catalysis. Complex I functions in the transfer of electrons from NADH to the respiratory chain. The immediate electron acceptor for the enzyme is believed to be ubiquinone.</text>
</comment>
<name>A0A3M7FSR9_HORWE</name>
<feature type="domain" description="Ribosomal protein/NADH dehydrogenase" evidence="10">
    <location>
        <begin position="20"/>
        <end position="88"/>
    </location>
</feature>
<evidence type="ECO:0000256" key="5">
    <source>
        <dbReference type="ARBA" id="ARBA00022660"/>
    </source>
</evidence>
<keyword evidence="4" id="KW-0813">Transport</keyword>
<keyword evidence="5" id="KW-0679">Respiratory chain</keyword>
<organism evidence="11 12">
    <name type="scientific">Hortaea werneckii</name>
    <name type="common">Black yeast</name>
    <name type="synonym">Cladosporium werneckii</name>
    <dbReference type="NCBI Taxonomy" id="91943"/>
    <lineage>
        <taxon>Eukaryota</taxon>
        <taxon>Fungi</taxon>
        <taxon>Dikarya</taxon>
        <taxon>Ascomycota</taxon>
        <taxon>Pezizomycotina</taxon>
        <taxon>Dothideomycetes</taxon>
        <taxon>Dothideomycetidae</taxon>
        <taxon>Mycosphaerellales</taxon>
        <taxon>Teratosphaeriaceae</taxon>
        <taxon>Hortaea</taxon>
    </lineage>
</organism>
<dbReference type="InterPro" id="IPR007741">
    <property type="entry name" value="Ribosomal_mL43/mS25/NADH_DH"/>
</dbReference>
<evidence type="ECO:0000256" key="1">
    <source>
        <dbReference type="ARBA" id="ARBA00003195"/>
    </source>
</evidence>
<dbReference type="Proteomes" id="UP000268823">
    <property type="component" value="Unassembled WGS sequence"/>
</dbReference>
<protein>
    <recommendedName>
        <fullName evidence="10">Ribosomal protein/NADH dehydrogenase domain-containing protein</fullName>
    </recommendedName>
</protein>
<evidence type="ECO:0000256" key="2">
    <source>
        <dbReference type="ARBA" id="ARBA00004443"/>
    </source>
</evidence>
<dbReference type="Pfam" id="PF05047">
    <property type="entry name" value="L51_S25_CI-B8"/>
    <property type="match status" value="1"/>
</dbReference>
<dbReference type="VEuPathDB" id="FungiDB:BTJ68_08867"/>
<dbReference type="SMART" id="SM00916">
    <property type="entry name" value="L51_S25_CI-B8"/>
    <property type="match status" value="1"/>
</dbReference>
<dbReference type="GO" id="GO:0005743">
    <property type="term" value="C:mitochondrial inner membrane"/>
    <property type="evidence" value="ECO:0007669"/>
    <property type="project" value="UniProtKB-SubCell"/>
</dbReference>
<evidence type="ECO:0000313" key="11">
    <source>
        <dbReference type="EMBL" id="RMY91381.1"/>
    </source>
</evidence>
<evidence type="ECO:0000256" key="7">
    <source>
        <dbReference type="ARBA" id="ARBA00022982"/>
    </source>
</evidence>
<dbReference type="AlphaFoldDB" id="A0A3M7FSR9"/>
<comment type="similarity">
    <text evidence="3">Belongs to the complex I NDUFA2 subunit family.</text>
</comment>
<gene>
    <name evidence="11" type="ORF">D0861_03140</name>
</gene>
<keyword evidence="9" id="KW-0472">Membrane</keyword>
<dbReference type="OrthoDB" id="10250268at2759"/>
<keyword evidence="6" id="KW-0999">Mitochondrion inner membrane</keyword>
<reference evidence="11 12" key="1">
    <citation type="journal article" date="2018" name="BMC Genomics">
        <title>Genomic evidence for intraspecific hybridization in a clonal and extremely halotolerant yeast.</title>
        <authorList>
            <person name="Gostincar C."/>
            <person name="Stajich J.E."/>
            <person name="Zupancic J."/>
            <person name="Zalar P."/>
            <person name="Gunde-Cimerman N."/>
        </authorList>
    </citation>
    <scope>NUCLEOTIDE SEQUENCE [LARGE SCALE GENOMIC DNA]</scope>
    <source>
        <strain evidence="11 12">EXF-2788</strain>
    </source>
</reference>
<dbReference type="PANTHER" id="PTHR12878:SF0">
    <property type="entry name" value="NADH DEHYDROGENASE [UBIQUINONE] 1 ALPHA SUBCOMPLEX SUBUNIT 2"/>
    <property type="match status" value="1"/>
</dbReference>
<sequence>MSGKYVFSKALKELRFHHCQTSDHSNAIRSFLTRAYPTMKQHNPHTPILIREAMNIQPRVFARYEFGKEKMADLQGMWERLRERKASVPHAMGREAARLLAAWREVTGPELPVWKREWGRDVSGTLDALRSERERADSTFSLRVGRQGDRGQGIWSRPGITIAVTGLEDCHVYTPFI</sequence>
<evidence type="ECO:0000256" key="4">
    <source>
        <dbReference type="ARBA" id="ARBA00022448"/>
    </source>
</evidence>
<keyword evidence="8" id="KW-0496">Mitochondrion</keyword>
<dbReference type="SUPFAM" id="SSF52833">
    <property type="entry name" value="Thioredoxin-like"/>
    <property type="match status" value="1"/>
</dbReference>
<evidence type="ECO:0000256" key="8">
    <source>
        <dbReference type="ARBA" id="ARBA00023128"/>
    </source>
</evidence>
<dbReference type="InterPro" id="IPR016464">
    <property type="entry name" value="NADH_Ub_cplx-1_asu_su-2"/>
</dbReference>
<dbReference type="EMBL" id="QWIR01000041">
    <property type="protein sequence ID" value="RMY91381.1"/>
    <property type="molecule type" value="Genomic_DNA"/>
</dbReference>
<evidence type="ECO:0000313" key="12">
    <source>
        <dbReference type="Proteomes" id="UP000268823"/>
    </source>
</evidence>
<evidence type="ECO:0000256" key="3">
    <source>
        <dbReference type="ARBA" id="ARBA00008939"/>
    </source>
</evidence>
<accession>A0A3M7FSR9</accession>
<evidence type="ECO:0000256" key="6">
    <source>
        <dbReference type="ARBA" id="ARBA00022792"/>
    </source>
</evidence>
<dbReference type="Gene3D" id="3.40.30.10">
    <property type="entry name" value="Glutaredoxin"/>
    <property type="match status" value="1"/>
</dbReference>
<evidence type="ECO:0000259" key="10">
    <source>
        <dbReference type="SMART" id="SM00916"/>
    </source>
</evidence>
<comment type="caution">
    <text evidence="11">The sequence shown here is derived from an EMBL/GenBank/DDBJ whole genome shotgun (WGS) entry which is preliminary data.</text>
</comment>
<keyword evidence="7" id="KW-0249">Electron transport</keyword>